<evidence type="ECO:0000313" key="1">
    <source>
        <dbReference type="EMBL" id="TCX36638.1"/>
    </source>
</evidence>
<protein>
    <submittedName>
        <fullName evidence="1">Uncharacterized protein</fullName>
    </submittedName>
</protein>
<comment type="caution">
    <text evidence="1">The sequence shown here is derived from an EMBL/GenBank/DDBJ whole genome shotgun (WGS) entry which is preliminary data.</text>
</comment>
<sequence length="277" mass="30726">MEQLGVYKDGDDVTLRFSLDVMSATSASYSVKDASGNIVTSGVDVPVSDGQMFVTVTVPGAINALGERERDLRRVTLSVDAGGAFITKEQQYIVLRSFELSVPKQSFISIGEAQLQAIDMLNGGSLLTGGEGDLRRQLIEATKRIKSMSFSIRRIYGMDWDDYDRPQNMLQTSTLPFRWAGQYTSDIVDWDKLTDDDFMEFPEAFRNALALAVVNEASEIAGGSDIQRAREDGIVSESIGETTMAYRQGKGAVSIVAKTTWRMLLKYMDNRVIVRRQ</sequence>
<proteinExistence type="predicted"/>
<organism evidence="1">
    <name type="scientific">Klebsiella pneumoniae</name>
    <dbReference type="NCBI Taxonomy" id="573"/>
    <lineage>
        <taxon>Bacteria</taxon>
        <taxon>Pseudomonadati</taxon>
        <taxon>Pseudomonadota</taxon>
        <taxon>Gammaproteobacteria</taxon>
        <taxon>Enterobacterales</taxon>
        <taxon>Enterobacteriaceae</taxon>
        <taxon>Klebsiella/Raoultella group</taxon>
        <taxon>Klebsiella</taxon>
        <taxon>Klebsiella pneumoniae complex</taxon>
    </lineage>
</organism>
<gene>
    <name evidence="1" type="ORF">ETE75_20470</name>
</gene>
<dbReference type="EMBL" id="SDCJ01000016">
    <property type="protein sequence ID" value="TCX36638.1"/>
    <property type="molecule type" value="Genomic_DNA"/>
</dbReference>
<dbReference type="RefSeq" id="WP_032410405.1">
    <property type="nucleotide sequence ID" value="NZ_BIIV01000020.1"/>
</dbReference>
<accession>A0A483IVF9</accession>
<dbReference type="AlphaFoldDB" id="A0A483IVF9"/>
<name>A0A483IVF9_KLEPN</name>
<reference evidence="1" key="1">
    <citation type="submission" date="2019-01" db="EMBL/GenBank/DDBJ databases">
        <authorList>
            <person name="Lista F."/>
            <person name="Anselmo A."/>
        </authorList>
    </citation>
    <scope>NUCLEOTIDE SEQUENCE</scope>
    <source>
        <strain evidence="1">13S</strain>
    </source>
</reference>